<dbReference type="SMART" id="SM00248">
    <property type="entry name" value="ANK"/>
    <property type="match status" value="2"/>
</dbReference>
<organism evidence="2 3">
    <name type="scientific">Helianthus annuus</name>
    <name type="common">Common sunflower</name>
    <dbReference type="NCBI Taxonomy" id="4232"/>
    <lineage>
        <taxon>Eukaryota</taxon>
        <taxon>Viridiplantae</taxon>
        <taxon>Streptophyta</taxon>
        <taxon>Embryophyta</taxon>
        <taxon>Tracheophyta</taxon>
        <taxon>Spermatophyta</taxon>
        <taxon>Magnoliopsida</taxon>
        <taxon>eudicotyledons</taxon>
        <taxon>Gunneridae</taxon>
        <taxon>Pentapetalae</taxon>
        <taxon>asterids</taxon>
        <taxon>campanulids</taxon>
        <taxon>Asterales</taxon>
        <taxon>Asteraceae</taxon>
        <taxon>Asteroideae</taxon>
        <taxon>Heliantheae alliance</taxon>
        <taxon>Heliantheae</taxon>
        <taxon>Helianthus</taxon>
    </lineage>
</organism>
<dbReference type="OrthoDB" id="1845088at2759"/>
<dbReference type="PANTHER" id="PTHR47303">
    <property type="match status" value="1"/>
</dbReference>
<dbReference type="InterPro" id="IPR036770">
    <property type="entry name" value="Ankyrin_rpt-contain_sf"/>
</dbReference>
<gene>
    <name evidence="2" type="ORF">HannXRQ_Chr03g0064091</name>
    <name evidence="1" type="ORF">HanXRQr2_Chr03g0092661</name>
</gene>
<evidence type="ECO:0000313" key="1">
    <source>
        <dbReference type="EMBL" id="KAF5812967.1"/>
    </source>
</evidence>
<dbReference type="PANTHER" id="PTHR47303:SF1">
    <property type="entry name" value="NF-KAPPA-B INHIBITOR BETA"/>
    <property type="match status" value="1"/>
</dbReference>
<protein>
    <submittedName>
        <fullName evidence="1">Ankyrin repeat-containing domain-containing protein</fullName>
    </submittedName>
    <submittedName>
        <fullName evidence="2">Putative ankyrin repeat-containing domain, Gag-polypeptide of LTR copia-type</fullName>
    </submittedName>
</protein>
<sequence length="418" mass="47723">METAGSSNALVVSAPSPELEFMLASNINVSSFVTEKLSGRSNYRIWSAQMRCFLMSQGLLCIVEKGLPLWKNKGNMEGEYECLVRCWIFSSVNEKVLKDLLEKHNSEYLETKVLWRKLYASYMPDDSDTEDVPAVLDFWQASNVNVSNFVSMKLSGCSNYNIWKAQMLCLIQSRELLHIIDAAYDFPGDKYDNLVKGWIFGSMNEKVLKVFVAFDSAAKVWKELESSFNSSISKPEDSPPFMFGKALLGDAPEIRNTSSFPRERLYEAVVEGCWWKAKSILKIHKKAATEAITTDGNTILHLAVEWGQNYFVEKLLEYIKDGKDIERQNDKGRTALQVAATVGNMYAAQLFVQKRKELLVIRDHDQKSPFYSAFYNLKLNVSAYLLSPLSSNSSLFQDASYQEYEVEIMNCYCNKRIW</sequence>
<dbReference type="Proteomes" id="UP000215914">
    <property type="component" value="Chromosome 3"/>
</dbReference>
<dbReference type="STRING" id="4232.A0A251V560"/>
<accession>A0A251V560</accession>
<evidence type="ECO:0000313" key="2">
    <source>
        <dbReference type="EMBL" id="OTG30403.1"/>
    </source>
</evidence>
<dbReference type="InParanoid" id="A0A251V560"/>
<reference evidence="1 3" key="1">
    <citation type="journal article" date="2017" name="Nature">
        <title>The sunflower genome provides insights into oil metabolism, flowering and Asterid evolution.</title>
        <authorList>
            <person name="Badouin H."/>
            <person name="Gouzy J."/>
            <person name="Grassa C.J."/>
            <person name="Murat F."/>
            <person name="Staton S.E."/>
            <person name="Cottret L."/>
            <person name="Lelandais-Briere C."/>
            <person name="Owens G.L."/>
            <person name="Carrere S."/>
            <person name="Mayjonade B."/>
            <person name="Legrand L."/>
            <person name="Gill N."/>
            <person name="Kane N.C."/>
            <person name="Bowers J.E."/>
            <person name="Hubner S."/>
            <person name="Bellec A."/>
            <person name="Berard A."/>
            <person name="Berges H."/>
            <person name="Blanchet N."/>
            <person name="Boniface M.C."/>
            <person name="Brunel D."/>
            <person name="Catrice O."/>
            <person name="Chaidir N."/>
            <person name="Claudel C."/>
            <person name="Donnadieu C."/>
            <person name="Faraut T."/>
            <person name="Fievet G."/>
            <person name="Helmstetter N."/>
            <person name="King M."/>
            <person name="Knapp S.J."/>
            <person name="Lai Z."/>
            <person name="Le Paslier M.C."/>
            <person name="Lippi Y."/>
            <person name="Lorenzon L."/>
            <person name="Mandel J.R."/>
            <person name="Marage G."/>
            <person name="Marchand G."/>
            <person name="Marquand E."/>
            <person name="Bret-Mestries E."/>
            <person name="Morien E."/>
            <person name="Nambeesan S."/>
            <person name="Nguyen T."/>
            <person name="Pegot-Espagnet P."/>
            <person name="Pouilly N."/>
            <person name="Raftis F."/>
            <person name="Sallet E."/>
            <person name="Schiex T."/>
            <person name="Thomas J."/>
            <person name="Vandecasteele C."/>
            <person name="Vares D."/>
            <person name="Vear F."/>
            <person name="Vautrin S."/>
            <person name="Crespi M."/>
            <person name="Mangin B."/>
            <person name="Burke J.M."/>
            <person name="Salse J."/>
            <person name="Munos S."/>
            <person name="Vincourt P."/>
            <person name="Rieseberg L.H."/>
            <person name="Langlade N.B."/>
        </authorList>
    </citation>
    <scope>NUCLEOTIDE SEQUENCE [LARGE SCALE GENOMIC DNA]</scope>
    <source>
        <strain evidence="3">cv. SF193</strain>
        <tissue evidence="1">Leaves</tissue>
    </source>
</reference>
<dbReference type="Gene3D" id="1.25.40.20">
    <property type="entry name" value="Ankyrin repeat-containing domain"/>
    <property type="match status" value="1"/>
</dbReference>
<name>A0A251V560_HELAN</name>
<dbReference type="Gramene" id="mRNA:HanXRQr2_Chr03g0092661">
    <property type="protein sequence ID" value="mRNA:HanXRQr2_Chr03g0092661"/>
    <property type="gene ID" value="HanXRQr2_Chr03g0092661"/>
</dbReference>
<dbReference type="SUPFAM" id="SSF48403">
    <property type="entry name" value="Ankyrin repeat"/>
    <property type="match status" value="1"/>
</dbReference>
<reference evidence="1" key="3">
    <citation type="submission" date="2020-06" db="EMBL/GenBank/DDBJ databases">
        <title>Helianthus annuus Genome sequencing and assembly Release 2.</title>
        <authorList>
            <person name="Gouzy J."/>
            <person name="Langlade N."/>
            <person name="Munos S."/>
        </authorList>
    </citation>
    <scope>NUCLEOTIDE SEQUENCE</scope>
    <source>
        <tissue evidence="1">Leaves</tissue>
    </source>
</reference>
<dbReference type="EMBL" id="MNCJ02000318">
    <property type="protein sequence ID" value="KAF5812967.1"/>
    <property type="molecule type" value="Genomic_DNA"/>
</dbReference>
<keyword evidence="3" id="KW-1185">Reference proteome</keyword>
<proteinExistence type="predicted"/>
<dbReference type="InterPro" id="IPR002110">
    <property type="entry name" value="Ankyrin_rpt"/>
</dbReference>
<dbReference type="Pfam" id="PF00023">
    <property type="entry name" value="Ank"/>
    <property type="match status" value="1"/>
</dbReference>
<dbReference type="AlphaFoldDB" id="A0A251V560"/>
<evidence type="ECO:0000313" key="3">
    <source>
        <dbReference type="Proteomes" id="UP000215914"/>
    </source>
</evidence>
<reference evidence="2" key="2">
    <citation type="submission" date="2017-02" db="EMBL/GenBank/DDBJ databases">
        <title>Sunflower complete genome.</title>
        <authorList>
            <person name="Langlade N."/>
            <person name="Munos S."/>
        </authorList>
    </citation>
    <scope>NUCLEOTIDE SEQUENCE [LARGE SCALE GENOMIC DNA]</scope>
    <source>
        <tissue evidence="2">Leaves</tissue>
    </source>
</reference>
<dbReference type="EMBL" id="CM007892">
    <property type="protein sequence ID" value="OTG30403.1"/>
    <property type="molecule type" value="Genomic_DNA"/>
</dbReference>